<name>A0A176WAV5_MARPO</name>
<accession>A0A176WAV5</accession>
<keyword evidence="2" id="KW-1185">Reference proteome</keyword>
<organism evidence="1 2">
    <name type="scientific">Marchantia polymorpha subsp. ruderalis</name>
    <dbReference type="NCBI Taxonomy" id="1480154"/>
    <lineage>
        <taxon>Eukaryota</taxon>
        <taxon>Viridiplantae</taxon>
        <taxon>Streptophyta</taxon>
        <taxon>Embryophyta</taxon>
        <taxon>Marchantiophyta</taxon>
        <taxon>Marchantiopsida</taxon>
        <taxon>Marchantiidae</taxon>
        <taxon>Marchantiales</taxon>
        <taxon>Marchantiaceae</taxon>
        <taxon>Marchantia</taxon>
    </lineage>
</organism>
<evidence type="ECO:0000313" key="2">
    <source>
        <dbReference type="Proteomes" id="UP000077202"/>
    </source>
</evidence>
<sequence>MTRVGTRSTIRDRDWRRIGNGVREKSNGSGLEGWPSFDRCLLVQTRQQRCRSNEQRDIECALGLPEVEDEDEAQKLQIDPFTLREFRCVTTPDESRDENSPPPVVFGAAARLVVRRAGLE</sequence>
<protein>
    <submittedName>
        <fullName evidence="1">Uncharacterized protein</fullName>
    </submittedName>
</protein>
<dbReference type="AlphaFoldDB" id="A0A176WAV5"/>
<comment type="caution">
    <text evidence="1">The sequence shown here is derived from an EMBL/GenBank/DDBJ whole genome shotgun (WGS) entry which is preliminary data.</text>
</comment>
<reference evidence="1" key="1">
    <citation type="submission" date="2016-03" db="EMBL/GenBank/DDBJ databases">
        <title>Mechanisms controlling the formation of the plant cell surface in tip-growing cells are functionally conserved among land plants.</title>
        <authorList>
            <person name="Honkanen S."/>
            <person name="Jones V.A."/>
            <person name="Morieri G."/>
            <person name="Champion C."/>
            <person name="Hetherington A.J."/>
            <person name="Kelly S."/>
            <person name="Saint-Marcoux D."/>
            <person name="Proust H."/>
            <person name="Prescott H."/>
            <person name="Dolan L."/>
        </authorList>
    </citation>
    <scope>NUCLEOTIDE SEQUENCE [LARGE SCALE GENOMIC DNA]</scope>
    <source>
        <tissue evidence="1">Whole gametophyte</tissue>
    </source>
</reference>
<evidence type="ECO:0000313" key="1">
    <source>
        <dbReference type="EMBL" id="OAE30104.1"/>
    </source>
</evidence>
<dbReference type="EMBL" id="LVLJ01001367">
    <property type="protein sequence ID" value="OAE30104.1"/>
    <property type="molecule type" value="Genomic_DNA"/>
</dbReference>
<dbReference type="Proteomes" id="UP000077202">
    <property type="component" value="Unassembled WGS sequence"/>
</dbReference>
<gene>
    <name evidence="1" type="ORF">AXG93_1112s1210</name>
</gene>
<proteinExistence type="predicted"/>